<keyword evidence="3" id="KW-0645">Protease</keyword>
<dbReference type="SUPFAM" id="SSF54001">
    <property type="entry name" value="Cysteine proteinases"/>
    <property type="match status" value="1"/>
</dbReference>
<reference evidence="4" key="1">
    <citation type="submission" date="2016-10" db="EMBL/GenBank/DDBJ databases">
        <authorList>
            <person name="Varghese N."/>
            <person name="Submissions S."/>
        </authorList>
    </citation>
    <scope>NUCLEOTIDE SEQUENCE [LARGE SCALE GENOMIC DNA]</scope>
    <source>
        <strain evidence="4">DSM 17933</strain>
    </source>
</reference>
<dbReference type="EMBL" id="FNCH01000001">
    <property type="protein sequence ID" value="SDF81548.1"/>
    <property type="molecule type" value="Genomic_DNA"/>
</dbReference>
<dbReference type="AlphaFoldDB" id="A0A1G7P5I3"/>
<feature type="domain" description="DUF3857" evidence="2">
    <location>
        <begin position="58"/>
        <end position="212"/>
    </location>
</feature>
<evidence type="ECO:0000256" key="1">
    <source>
        <dbReference type="SAM" id="SignalP"/>
    </source>
</evidence>
<dbReference type="STRING" id="405671.SAMN05421827_101639"/>
<dbReference type="GO" id="GO:0006508">
    <property type="term" value="P:proteolysis"/>
    <property type="evidence" value="ECO:0007669"/>
    <property type="project" value="UniProtKB-KW"/>
</dbReference>
<gene>
    <name evidence="3" type="ORF">SAMN05421827_101639</name>
</gene>
<dbReference type="RefSeq" id="WP_244155574.1">
    <property type="nucleotide sequence ID" value="NZ_FNCH01000001.1"/>
</dbReference>
<organism evidence="3 4">
    <name type="scientific">Pedobacter terrae</name>
    <dbReference type="NCBI Taxonomy" id="405671"/>
    <lineage>
        <taxon>Bacteria</taxon>
        <taxon>Pseudomonadati</taxon>
        <taxon>Bacteroidota</taxon>
        <taxon>Sphingobacteriia</taxon>
        <taxon>Sphingobacteriales</taxon>
        <taxon>Sphingobacteriaceae</taxon>
        <taxon>Pedobacter</taxon>
    </lineage>
</organism>
<dbReference type="Gene3D" id="3.10.620.30">
    <property type="match status" value="1"/>
</dbReference>
<keyword evidence="4" id="KW-1185">Reference proteome</keyword>
<dbReference type="InterPro" id="IPR024618">
    <property type="entry name" value="DUF3857"/>
</dbReference>
<dbReference type="Proteomes" id="UP000199643">
    <property type="component" value="Unassembled WGS sequence"/>
</dbReference>
<sequence>MRSLFACLSLFLVSVAGFAQDNYDVDLIPSNLRNRANACIRKEETTVDMRSPDNVILNVKKAITVFNQNGEDEARLVIYYDKNISIKSIKGEIYNSVGKLTQKFSQNDFLDMSAADGFSLFIDSRVKHYLPSINEYPYTLVYNYEVRNKQNLIIPDWTPKPSDDVSVEKSTYTFICKPTDQVRIKAKNYNGTPEVIMAEKQKKTIWTVNNILAARPESYSPARETYTTNIQIAPQTFYYYNHKGSYTNWKELGKWIYDDLLAERKALPPATIEMIKDLVKNEKTEKDKARKIYQYLQDKTRYISVQIGIGGFQPIAASEVDRLGYGDCKALVNYMQSLLNAANIASYYCVVSAGSEKKSMDPTYASMDQGNHIILCMPLKGDTTWLECTSQKIPFGFLSDFTDDRLVLACTEEGGKLLHTPKLTTAENLQTRKAELKIQPDGSISGKMSTLYAGSQYEKQETLIGKPITAQHKLLKETYNIDNIDFETVSFAQRKDINPKLMEDITVNIRSYAPVNGNKMFLQLNAFNVKRSIPEIKNRTLPVYINRGYTDEDTIIYTLPDNVNSELIIGQNKTFKSAFGEYACKASIEGNKLTYYRKFILNDGTFPAEKYAEFSKFINDVNAADYLKLALSLKK</sequence>
<dbReference type="InterPro" id="IPR038765">
    <property type="entry name" value="Papain-like_cys_pep_sf"/>
</dbReference>
<protein>
    <submittedName>
        <fullName evidence="3">Transglutaminase-like enzyme, putative cysteine protease</fullName>
    </submittedName>
</protein>
<feature type="chain" id="PRO_5011678135" evidence="1">
    <location>
        <begin position="20"/>
        <end position="635"/>
    </location>
</feature>
<evidence type="ECO:0000313" key="4">
    <source>
        <dbReference type="Proteomes" id="UP000199643"/>
    </source>
</evidence>
<name>A0A1G7P5I3_9SPHI</name>
<accession>A0A1G7P5I3</accession>
<proteinExistence type="predicted"/>
<feature type="signal peptide" evidence="1">
    <location>
        <begin position="1"/>
        <end position="19"/>
    </location>
</feature>
<keyword evidence="1" id="KW-0732">Signal</keyword>
<dbReference type="Pfam" id="PF12969">
    <property type="entry name" value="DUF3857"/>
    <property type="match status" value="1"/>
</dbReference>
<dbReference type="GO" id="GO:0008233">
    <property type="term" value="F:peptidase activity"/>
    <property type="evidence" value="ECO:0007669"/>
    <property type="project" value="UniProtKB-KW"/>
</dbReference>
<evidence type="ECO:0000313" key="3">
    <source>
        <dbReference type="EMBL" id="SDF81548.1"/>
    </source>
</evidence>
<keyword evidence="3" id="KW-0378">Hydrolase</keyword>
<dbReference type="Gene3D" id="2.60.120.1130">
    <property type="match status" value="1"/>
</dbReference>
<dbReference type="Gene3D" id="2.60.40.3140">
    <property type="match status" value="1"/>
</dbReference>
<evidence type="ECO:0000259" key="2">
    <source>
        <dbReference type="Pfam" id="PF12969"/>
    </source>
</evidence>